<dbReference type="GO" id="GO:0003677">
    <property type="term" value="F:DNA binding"/>
    <property type="evidence" value="ECO:0007669"/>
    <property type="project" value="UniProtKB-KW"/>
</dbReference>
<evidence type="ECO:0000313" key="3">
    <source>
        <dbReference type="Proteomes" id="UP000199529"/>
    </source>
</evidence>
<accession>A0A1H2S992</accession>
<dbReference type="InterPro" id="IPR000835">
    <property type="entry name" value="HTH_MarR-typ"/>
</dbReference>
<dbReference type="STRING" id="418495.SAMN05216215_1002143"/>
<dbReference type="InterPro" id="IPR039422">
    <property type="entry name" value="MarR/SlyA-like"/>
</dbReference>
<dbReference type="InterPro" id="IPR036390">
    <property type="entry name" value="WH_DNA-bd_sf"/>
</dbReference>
<dbReference type="PANTHER" id="PTHR33164:SF99">
    <property type="entry name" value="MARR FAMILY REGULATORY PROTEIN"/>
    <property type="match status" value="1"/>
</dbReference>
<evidence type="ECO:0000313" key="2">
    <source>
        <dbReference type="EMBL" id="SDW28135.1"/>
    </source>
</evidence>
<dbReference type="InterPro" id="IPR036388">
    <property type="entry name" value="WH-like_DNA-bd_sf"/>
</dbReference>
<keyword evidence="2" id="KW-0238">DNA-binding</keyword>
<proteinExistence type="predicted"/>
<feature type="domain" description="HTH marR-type" evidence="1">
    <location>
        <begin position="7"/>
        <end position="140"/>
    </location>
</feature>
<dbReference type="GO" id="GO:0006950">
    <property type="term" value="P:response to stress"/>
    <property type="evidence" value="ECO:0007669"/>
    <property type="project" value="TreeGrafter"/>
</dbReference>
<dbReference type="PROSITE" id="PS50995">
    <property type="entry name" value="HTH_MARR_2"/>
    <property type="match status" value="1"/>
</dbReference>
<dbReference type="SMART" id="SM00347">
    <property type="entry name" value="HTH_MARR"/>
    <property type="match status" value="1"/>
</dbReference>
<protein>
    <submittedName>
        <fullName evidence="2">DNA-binding transcriptional regulator, MarR family</fullName>
    </submittedName>
</protein>
<dbReference type="Gene3D" id="1.10.10.10">
    <property type="entry name" value="Winged helix-like DNA-binding domain superfamily/Winged helix DNA-binding domain"/>
    <property type="match status" value="1"/>
</dbReference>
<keyword evidence="3" id="KW-1185">Reference proteome</keyword>
<evidence type="ECO:0000259" key="1">
    <source>
        <dbReference type="PROSITE" id="PS50995"/>
    </source>
</evidence>
<dbReference type="PANTHER" id="PTHR33164">
    <property type="entry name" value="TRANSCRIPTIONAL REGULATOR, MARR FAMILY"/>
    <property type="match status" value="1"/>
</dbReference>
<dbReference type="RefSeq" id="WP_093260782.1">
    <property type="nucleotide sequence ID" value="NZ_FNOK01000002.1"/>
</dbReference>
<name>A0A1H2S992_9PSEU</name>
<dbReference type="OrthoDB" id="5195026at2"/>
<gene>
    <name evidence="2" type="ORF">SAMN05216215_1002143</name>
</gene>
<dbReference type="PRINTS" id="PR00598">
    <property type="entry name" value="HTHMARR"/>
</dbReference>
<reference evidence="3" key="1">
    <citation type="submission" date="2016-10" db="EMBL/GenBank/DDBJ databases">
        <authorList>
            <person name="Varghese N."/>
            <person name="Submissions S."/>
        </authorList>
    </citation>
    <scope>NUCLEOTIDE SEQUENCE [LARGE SCALE GENOMIC DNA]</scope>
    <source>
        <strain evidence="3">CGMCC 4.3530</strain>
    </source>
</reference>
<dbReference type="Proteomes" id="UP000199529">
    <property type="component" value="Unassembled WGS sequence"/>
</dbReference>
<dbReference type="Pfam" id="PF01047">
    <property type="entry name" value="MarR"/>
    <property type="match status" value="1"/>
</dbReference>
<dbReference type="AlphaFoldDB" id="A0A1H2S992"/>
<dbReference type="EMBL" id="FNOK01000002">
    <property type="protein sequence ID" value="SDW28135.1"/>
    <property type="molecule type" value="Genomic_DNA"/>
</dbReference>
<sequence>MAETTADDQLWSRVVTLSGRVESELAKVLQRTHRLGLSEYRALCHLACADQGELRMQELADAVGLNQSSASRLVARLESAGLTVRDHCPADRRGVYSVITEAGRDLHAAAQPTYLAALATALDRAAADPDLATTVKTLRG</sequence>
<dbReference type="SUPFAM" id="SSF46785">
    <property type="entry name" value="Winged helix' DNA-binding domain"/>
    <property type="match status" value="1"/>
</dbReference>
<organism evidence="2 3">
    <name type="scientific">Saccharopolyspora shandongensis</name>
    <dbReference type="NCBI Taxonomy" id="418495"/>
    <lineage>
        <taxon>Bacteria</taxon>
        <taxon>Bacillati</taxon>
        <taxon>Actinomycetota</taxon>
        <taxon>Actinomycetes</taxon>
        <taxon>Pseudonocardiales</taxon>
        <taxon>Pseudonocardiaceae</taxon>
        <taxon>Saccharopolyspora</taxon>
    </lineage>
</organism>
<dbReference type="GO" id="GO:0003700">
    <property type="term" value="F:DNA-binding transcription factor activity"/>
    <property type="evidence" value="ECO:0007669"/>
    <property type="project" value="InterPro"/>
</dbReference>